<dbReference type="eggNOG" id="COG0745">
    <property type="taxonomic scope" value="Bacteria"/>
</dbReference>
<accession>A0A081FVZ6</accession>
<dbReference type="SMART" id="SM00448">
    <property type="entry name" value="REC"/>
    <property type="match status" value="1"/>
</dbReference>
<evidence type="ECO:0000313" key="8">
    <source>
        <dbReference type="EMBL" id="KEA62701.1"/>
    </source>
</evidence>
<gene>
    <name evidence="8" type="ORF">ADIMK_3173</name>
</gene>
<sequence length="123" mass="13388">MARVLIVDDEPNILLSLEFLMQQAGFDVDTAQTGESALEAIALSPPDLILLDISLPGISGFDVLERLREQDYTRTLPVVMLTAHGREVEKEKGMALGASDYVTKPFSTQELVARIKALLGDSS</sequence>
<feature type="domain" description="Response regulatory" evidence="7">
    <location>
        <begin position="3"/>
        <end position="119"/>
    </location>
</feature>
<dbReference type="InterPro" id="IPR011006">
    <property type="entry name" value="CheY-like_superfamily"/>
</dbReference>
<keyword evidence="1 6" id="KW-0597">Phosphoprotein</keyword>
<dbReference type="Pfam" id="PF00072">
    <property type="entry name" value="Response_reg"/>
    <property type="match status" value="1"/>
</dbReference>
<name>A0A081FVZ6_9GAMM</name>
<evidence type="ECO:0000256" key="2">
    <source>
        <dbReference type="ARBA" id="ARBA00023012"/>
    </source>
</evidence>
<protein>
    <submittedName>
        <fullName evidence="8">Chemotaxis regulator-transmits chemoreceptor signals to flagelllar motor components CheY</fullName>
    </submittedName>
</protein>
<keyword evidence="8" id="KW-0675">Receptor</keyword>
<dbReference type="SUPFAM" id="SSF52172">
    <property type="entry name" value="CheY-like"/>
    <property type="match status" value="1"/>
</dbReference>
<keyword evidence="2" id="KW-0902">Two-component regulatory system</keyword>
<dbReference type="PANTHER" id="PTHR48111">
    <property type="entry name" value="REGULATOR OF RPOS"/>
    <property type="match status" value="1"/>
</dbReference>
<dbReference type="EMBL" id="JMQN01000047">
    <property type="protein sequence ID" value="KEA62701.1"/>
    <property type="molecule type" value="Genomic_DNA"/>
</dbReference>
<dbReference type="PANTHER" id="PTHR48111:SF1">
    <property type="entry name" value="TWO-COMPONENT RESPONSE REGULATOR ORR33"/>
    <property type="match status" value="1"/>
</dbReference>
<dbReference type="GO" id="GO:0032993">
    <property type="term" value="C:protein-DNA complex"/>
    <property type="evidence" value="ECO:0007669"/>
    <property type="project" value="TreeGrafter"/>
</dbReference>
<evidence type="ECO:0000256" key="3">
    <source>
        <dbReference type="ARBA" id="ARBA00023015"/>
    </source>
</evidence>
<dbReference type="Proteomes" id="UP000028252">
    <property type="component" value="Unassembled WGS sequence"/>
</dbReference>
<keyword evidence="3" id="KW-0805">Transcription regulation</keyword>
<evidence type="ECO:0000256" key="6">
    <source>
        <dbReference type="PROSITE-ProRule" id="PRU00169"/>
    </source>
</evidence>
<proteinExistence type="predicted"/>
<organism evidence="8 9">
    <name type="scientific">Marinobacterium lacunae</name>
    <dbReference type="NCBI Taxonomy" id="1232683"/>
    <lineage>
        <taxon>Bacteria</taxon>
        <taxon>Pseudomonadati</taxon>
        <taxon>Pseudomonadota</taxon>
        <taxon>Gammaproteobacteria</taxon>
        <taxon>Oceanospirillales</taxon>
        <taxon>Oceanospirillaceae</taxon>
        <taxon>Marinobacterium</taxon>
    </lineage>
</organism>
<dbReference type="GO" id="GO:0000976">
    <property type="term" value="F:transcription cis-regulatory region binding"/>
    <property type="evidence" value="ECO:0007669"/>
    <property type="project" value="TreeGrafter"/>
</dbReference>
<dbReference type="GO" id="GO:0006355">
    <property type="term" value="P:regulation of DNA-templated transcription"/>
    <property type="evidence" value="ECO:0007669"/>
    <property type="project" value="TreeGrafter"/>
</dbReference>
<evidence type="ECO:0000259" key="7">
    <source>
        <dbReference type="PROSITE" id="PS50110"/>
    </source>
</evidence>
<evidence type="ECO:0000256" key="5">
    <source>
        <dbReference type="ARBA" id="ARBA00023163"/>
    </source>
</evidence>
<keyword evidence="9" id="KW-1185">Reference proteome</keyword>
<dbReference type="GO" id="GO:0000156">
    <property type="term" value="F:phosphorelay response regulator activity"/>
    <property type="evidence" value="ECO:0007669"/>
    <property type="project" value="TreeGrafter"/>
</dbReference>
<comment type="caution">
    <text evidence="8">The sequence shown here is derived from an EMBL/GenBank/DDBJ whole genome shotgun (WGS) entry which is preliminary data.</text>
</comment>
<dbReference type="FunFam" id="3.40.50.2300:FF:000001">
    <property type="entry name" value="DNA-binding response regulator PhoB"/>
    <property type="match status" value="1"/>
</dbReference>
<dbReference type="PROSITE" id="PS50110">
    <property type="entry name" value="RESPONSE_REGULATORY"/>
    <property type="match status" value="1"/>
</dbReference>
<keyword evidence="5" id="KW-0804">Transcription</keyword>
<reference evidence="8 9" key="1">
    <citation type="submission" date="2014-04" db="EMBL/GenBank/DDBJ databases">
        <title>Marinobacterium kochiensis sp. nov., isolated from sediment sample collected from Kochi backwaters in Kerala, India.</title>
        <authorList>
            <person name="Singh A."/>
            <person name="Pinnaka A.K."/>
        </authorList>
    </citation>
    <scope>NUCLEOTIDE SEQUENCE [LARGE SCALE GENOMIC DNA]</scope>
    <source>
        <strain evidence="8 9">AK27</strain>
    </source>
</reference>
<dbReference type="InterPro" id="IPR039420">
    <property type="entry name" value="WalR-like"/>
</dbReference>
<dbReference type="RefSeq" id="WP_036190224.1">
    <property type="nucleotide sequence ID" value="NZ_JMQN01000047.1"/>
</dbReference>
<dbReference type="STRING" id="1232683.ADIMK_3173"/>
<dbReference type="Gene3D" id="3.40.50.2300">
    <property type="match status" value="1"/>
</dbReference>
<dbReference type="AlphaFoldDB" id="A0A081FVZ6"/>
<evidence type="ECO:0000256" key="1">
    <source>
        <dbReference type="ARBA" id="ARBA00022553"/>
    </source>
</evidence>
<dbReference type="OrthoDB" id="9800897at2"/>
<feature type="modified residue" description="4-aspartylphosphate" evidence="6">
    <location>
        <position position="52"/>
    </location>
</feature>
<keyword evidence="4" id="KW-0238">DNA-binding</keyword>
<evidence type="ECO:0000313" key="9">
    <source>
        <dbReference type="Proteomes" id="UP000028252"/>
    </source>
</evidence>
<dbReference type="InterPro" id="IPR001789">
    <property type="entry name" value="Sig_transdc_resp-reg_receiver"/>
</dbReference>
<dbReference type="PATRIC" id="fig|1232683.4.peg.3123"/>
<evidence type="ECO:0000256" key="4">
    <source>
        <dbReference type="ARBA" id="ARBA00023125"/>
    </source>
</evidence>
<dbReference type="GO" id="GO:0005829">
    <property type="term" value="C:cytosol"/>
    <property type="evidence" value="ECO:0007669"/>
    <property type="project" value="TreeGrafter"/>
</dbReference>